<evidence type="ECO:0000313" key="9">
    <source>
        <dbReference type="EMBL" id="ODV90363.1"/>
    </source>
</evidence>
<dbReference type="EMBL" id="KV453842">
    <property type="protein sequence ID" value="ODV90363.1"/>
    <property type="molecule type" value="Genomic_DNA"/>
</dbReference>
<accession>A0A1E4TF99</accession>
<evidence type="ECO:0000256" key="3">
    <source>
        <dbReference type="ARBA" id="ARBA00022448"/>
    </source>
</evidence>
<keyword evidence="7" id="KW-0496">Mitochondrion</keyword>
<dbReference type="GO" id="GO:0005759">
    <property type="term" value="C:mitochondrial matrix"/>
    <property type="evidence" value="ECO:0007669"/>
    <property type="project" value="UniProtKB-SubCell"/>
</dbReference>
<evidence type="ECO:0000256" key="6">
    <source>
        <dbReference type="ARBA" id="ARBA00070315"/>
    </source>
</evidence>
<feature type="domain" description="Electron transfer flavoprotein alpha/beta-subunit N-terminal" evidence="8">
    <location>
        <begin position="27"/>
        <end position="220"/>
    </location>
</feature>
<protein>
    <recommendedName>
        <fullName evidence="6 7">Probable electron transfer flavoprotein subunit beta</fullName>
    </recommendedName>
</protein>
<reference evidence="10" key="1">
    <citation type="submission" date="2016-02" db="EMBL/GenBank/DDBJ databases">
        <title>Comparative genomics of biotechnologically important yeasts.</title>
        <authorList>
            <consortium name="DOE Joint Genome Institute"/>
            <person name="Riley R."/>
            <person name="Haridas S."/>
            <person name="Wolfe K.H."/>
            <person name="Lopes M.R."/>
            <person name="Hittinger C.T."/>
            <person name="Goker M."/>
            <person name="Salamov A."/>
            <person name="Wisecaver J."/>
            <person name="Long T.M."/>
            <person name="Aerts A.L."/>
            <person name="Barry K."/>
            <person name="Choi C."/>
            <person name="Clum A."/>
            <person name="Coughlan A.Y."/>
            <person name="Deshpande S."/>
            <person name="Douglass A.P."/>
            <person name="Hanson S.J."/>
            <person name="Klenk H.-P."/>
            <person name="Labutti K."/>
            <person name="Lapidus A."/>
            <person name="Lindquist E."/>
            <person name="Lipzen A."/>
            <person name="Meier-Kolthoff J.P."/>
            <person name="Ohm R.A."/>
            <person name="Otillar R.P."/>
            <person name="Pangilinan J."/>
            <person name="Peng Y."/>
            <person name="Rokas A."/>
            <person name="Rosa C.A."/>
            <person name="Scheuner C."/>
            <person name="Sibirny A.A."/>
            <person name="Slot J.C."/>
            <person name="Stielow J.B."/>
            <person name="Sun H."/>
            <person name="Kurtzman C.P."/>
            <person name="Blackwell M."/>
            <person name="Jeffries T.W."/>
            <person name="Grigoriev I.V."/>
        </authorList>
    </citation>
    <scope>NUCLEOTIDE SEQUENCE [LARGE SCALE GENOMIC DNA]</scope>
    <source>
        <strain evidence="10">NRRL Y-17796</strain>
    </source>
</reference>
<evidence type="ECO:0000256" key="1">
    <source>
        <dbReference type="ARBA" id="ARBA00004305"/>
    </source>
</evidence>
<keyword evidence="4 7" id="KW-0249">Electron transport</keyword>
<proteinExistence type="inferred from homology"/>
<evidence type="ECO:0000256" key="5">
    <source>
        <dbReference type="ARBA" id="ARBA00025416"/>
    </source>
</evidence>
<dbReference type="InterPro" id="IPR012255">
    <property type="entry name" value="ETF_b"/>
</dbReference>
<keyword evidence="3 7" id="KW-0813">Transport</keyword>
<dbReference type="FunFam" id="3.40.50.620:FF:000011">
    <property type="entry name" value="Electron transfer flavoprotein subunit beta"/>
    <property type="match status" value="1"/>
</dbReference>
<comment type="subunit">
    <text evidence="7">Heterodimer of an alpha and a beta subunit.</text>
</comment>
<dbReference type="GO" id="GO:0033539">
    <property type="term" value="P:fatty acid beta-oxidation using acyl-CoA dehydrogenase"/>
    <property type="evidence" value="ECO:0007669"/>
    <property type="project" value="TreeGrafter"/>
</dbReference>
<dbReference type="PIRSF" id="PIRSF000090">
    <property type="entry name" value="Beta-ETF"/>
    <property type="match status" value="1"/>
</dbReference>
<dbReference type="OrthoDB" id="276685at2759"/>
<evidence type="ECO:0000256" key="2">
    <source>
        <dbReference type="ARBA" id="ARBA00007557"/>
    </source>
</evidence>
<sequence length="257" mass="27342">MSSKLRIMVPVKRAIDFAVKPRVNSAKTGVETAGVKFSINPFDDIAVEEAVKIKEAKKGAVESIHVVSAGSSKAQEVLRQSLAKGCDTSTLIDVGDASVEPLTVAKMLAKLAEEDKSNLIILGKQAIDDDSNHTGQMLAGLLNWPQVTAASKVDINESTGEVTVEHEVDGGFETVSASLPMIITTDLRLNTPRYATLPNIMKAKKKPLKTVKPADLGVDIAGRLETVSVSEPPPRPAGIKVNSVDELIAKLKERGAL</sequence>
<gene>
    <name evidence="9" type="ORF">CANCADRAFT_31354</name>
</gene>
<evidence type="ECO:0000313" key="10">
    <source>
        <dbReference type="Proteomes" id="UP000095023"/>
    </source>
</evidence>
<dbReference type="Gene3D" id="3.40.50.620">
    <property type="entry name" value="HUPs"/>
    <property type="match status" value="1"/>
</dbReference>
<comment type="function">
    <text evidence="5 7">The electron transfer flavoprotein serves as a specific electron acceptor for several dehydrogenases, including five acyl-CoA dehydrogenases, glutaryl-CoA and sarcosine dehydrogenase. It transfers the electrons to the main mitochondrial respiratory chain via ETF-ubiquinone oxidoreductase (ETF dehydrogenase).</text>
</comment>
<evidence type="ECO:0000256" key="4">
    <source>
        <dbReference type="ARBA" id="ARBA00022982"/>
    </source>
</evidence>
<comment type="subcellular location">
    <subcellularLocation>
        <location evidence="1 7">Mitochondrion matrix</location>
    </subcellularLocation>
</comment>
<dbReference type="GO" id="GO:0009055">
    <property type="term" value="F:electron transfer activity"/>
    <property type="evidence" value="ECO:0007669"/>
    <property type="project" value="InterPro"/>
</dbReference>
<dbReference type="Pfam" id="PF01012">
    <property type="entry name" value="ETF"/>
    <property type="match status" value="1"/>
</dbReference>
<dbReference type="InterPro" id="IPR033948">
    <property type="entry name" value="ETF_beta_N"/>
</dbReference>
<comment type="cofactor">
    <cofactor evidence="7">
        <name>FAD</name>
        <dbReference type="ChEBI" id="CHEBI:57692"/>
    </cofactor>
    <text evidence="7">Binds 1 FAD per dimer.</text>
</comment>
<dbReference type="SMART" id="SM00893">
    <property type="entry name" value="ETF"/>
    <property type="match status" value="1"/>
</dbReference>
<dbReference type="PANTHER" id="PTHR21294:SF8">
    <property type="entry name" value="ELECTRON TRANSFER FLAVOPROTEIN SUBUNIT BETA"/>
    <property type="match status" value="1"/>
</dbReference>
<comment type="cofactor">
    <cofactor evidence="7">
        <name>AMP</name>
        <dbReference type="ChEBI" id="CHEBI:456215"/>
    </cofactor>
    <text evidence="7">Binds 1 AMP per subunit.</text>
</comment>
<dbReference type="InterPro" id="IPR014729">
    <property type="entry name" value="Rossmann-like_a/b/a_fold"/>
</dbReference>
<evidence type="ECO:0000259" key="8">
    <source>
        <dbReference type="SMART" id="SM00893"/>
    </source>
</evidence>
<dbReference type="CDD" id="cd01714">
    <property type="entry name" value="ETF_beta"/>
    <property type="match status" value="1"/>
</dbReference>
<comment type="similarity">
    <text evidence="2 7">Belongs to the ETF beta-subunit/FixA family.</text>
</comment>
<dbReference type="Proteomes" id="UP000095023">
    <property type="component" value="Unassembled WGS sequence"/>
</dbReference>
<dbReference type="SUPFAM" id="SSF52402">
    <property type="entry name" value="Adenine nucleotide alpha hydrolases-like"/>
    <property type="match status" value="1"/>
</dbReference>
<dbReference type="AlphaFoldDB" id="A0A1E4TF99"/>
<name>A0A1E4TF99_9ASCO</name>
<keyword evidence="10" id="KW-1185">Reference proteome</keyword>
<dbReference type="GO" id="GO:0009063">
    <property type="term" value="P:amino acid catabolic process"/>
    <property type="evidence" value="ECO:0007669"/>
    <property type="project" value="TreeGrafter"/>
</dbReference>
<dbReference type="InterPro" id="IPR014730">
    <property type="entry name" value="ETF_a/b_N"/>
</dbReference>
<evidence type="ECO:0000256" key="7">
    <source>
        <dbReference type="PIRNR" id="PIRNR000090"/>
    </source>
</evidence>
<organism evidence="9 10">
    <name type="scientific">Tortispora caseinolytica NRRL Y-17796</name>
    <dbReference type="NCBI Taxonomy" id="767744"/>
    <lineage>
        <taxon>Eukaryota</taxon>
        <taxon>Fungi</taxon>
        <taxon>Dikarya</taxon>
        <taxon>Ascomycota</taxon>
        <taxon>Saccharomycotina</taxon>
        <taxon>Trigonopsidomycetes</taxon>
        <taxon>Trigonopsidales</taxon>
        <taxon>Trigonopsidaceae</taxon>
        <taxon>Tortispora</taxon>
    </lineage>
</organism>
<dbReference type="PANTHER" id="PTHR21294">
    <property type="entry name" value="ELECTRON TRANSFER FLAVOPROTEIN BETA-SUBUNIT"/>
    <property type="match status" value="1"/>
</dbReference>